<reference evidence="1 2" key="1">
    <citation type="submission" date="2017-06" db="EMBL/GenBank/DDBJ databases">
        <authorList>
            <consortium name="Pathogen Informatics"/>
        </authorList>
    </citation>
    <scope>NUCLEOTIDE SEQUENCE [LARGE SCALE GENOMIC DNA]</scope>
    <source>
        <strain evidence="1 2">NCTC12947</strain>
    </source>
</reference>
<protein>
    <submittedName>
        <fullName evidence="1">Uncharacterized protein</fullName>
    </submittedName>
</protein>
<gene>
    <name evidence="1" type="ORF">SAMEA44541418_01632</name>
</gene>
<sequence>MIIFAASNIHKLLNNEEDRICPITTLVYQLG</sequence>
<dbReference type="EMBL" id="LT906449">
    <property type="protein sequence ID" value="SNV12852.1"/>
    <property type="molecule type" value="Genomic_DNA"/>
</dbReference>
<dbReference type="Proteomes" id="UP000215539">
    <property type="component" value="Chromosome 1"/>
</dbReference>
<name>A0AAX2GZ10_9FLAO</name>
<proteinExistence type="predicted"/>
<evidence type="ECO:0000313" key="1">
    <source>
        <dbReference type="EMBL" id="SNV12852.1"/>
    </source>
</evidence>
<dbReference type="AlphaFoldDB" id="A0AAX2GZ10"/>
<evidence type="ECO:0000313" key="2">
    <source>
        <dbReference type="Proteomes" id="UP000215539"/>
    </source>
</evidence>
<accession>A0AAX2GZ10</accession>
<organism evidence="1 2">
    <name type="scientific">Capnocytophaga haemolytica</name>
    <dbReference type="NCBI Taxonomy" id="45243"/>
    <lineage>
        <taxon>Bacteria</taxon>
        <taxon>Pseudomonadati</taxon>
        <taxon>Bacteroidota</taxon>
        <taxon>Flavobacteriia</taxon>
        <taxon>Flavobacteriales</taxon>
        <taxon>Flavobacteriaceae</taxon>
        <taxon>Capnocytophaga</taxon>
    </lineage>
</organism>